<feature type="transmembrane region" description="Helical" evidence="2">
    <location>
        <begin position="538"/>
        <end position="555"/>
    </location>
</feature>
<dbReference type="Pfam" id="PF10355">
    <property type="entry name" value="Ytp1"/>
    <property type="match status" value="1"/>
</dbReference>
<keyword evidence="2" id="KW-0812">Transmembrane</keyword>
<dbReference type="EMBL" id="OX365930">
    <property type="protein sequence ID" value="CAI4058617.1"/>
    <property type="molecule type" value="Genomic_DNA"/>
</dbReference>
<keyword evidence="3" id="KW-0732">Signal</keyword>
<evidence type="ECO:0000256" key="1">
    <source>
        <dbReference type="SAM" id="MobiDB-lite"/>
    </source>
</evidence>
<dbReference type="PANTHER" id="PTHR31685:SF3">
    <property type="entry name" value="INTEGRAL MEMBRANE PROTEIN (AFU_ORTHOLOGUE AFUA_6G12730)"/>
    <property type="match status" value="1"/>
</dbReference>
<name>A0ABN8WPZ6_SACUV</name>
<keyword evidence="7" id="KW-1185">Reference proteome</keyword>
<feature type="compositionally biased region" description="Polar residues" evidence="1">
    <location>
        <begin position="211"/>
        <end position="229"/>
    </location>
</feature>
<dbReference type="InterPro" id="IPR018827">
    <property type="entry name" value="YTP1_C"/>
</dbReference>
<feature type="region of interest" description="Disordered" evidence="1">
    <location>
        <begin position="206"/>
        <end position="254"/>
    </location>
</feature>
<evidence type="ECO:0000259" key="5">
    <source>
        <dbReference type="Pfam" id="PF10355"/>
    </source>
</evidence>
<organism evidence="6 7">
    <name type="scientific">Saccharomyces uvarum</name>
    <name type="common">Yeast</name>
    <name type="synonym">Saccharomyces bayanus var. uvarum</name>
    <dbReference type="NCBI Taxonomy" id="230603"/>
    <lineage>
        <taxon>Eukaryota</taxon>
        <taxon>Fungi</taxon>
        <taxon>Dikarya</taxon>
        <taxon>Ascomycota</taxon>
        <taxon>Saccharomycotina</taxon>
        <taxon>Saccharomycetes</taxon>
        <taxon>Saccharomycetales</taxon>
        <taxon>Saccharomycetaceae</taxon>
        <taxon>Saccharomyces</taxon>
    </lineage>
</organism>
<reference evidence="6" key="1">
    <citation type="submission" date="2022-10" db="EMBL/GenBank/DDBJ databases">
        <authorList>
            <person name="Byrne P K."/>
        </authorList>
    </citation>
    <scope>NUCLEOTIDE SEQUENCE</scope>
    <source>
        <strain evidence="6">ZP964</strain>
    </source>
</reference>
<feature type="transmembrane region" description="Helical" evidence="2">
    <location>
        <begin position="425"/>
        <end position="443"/>
    </location>
</feature>
<dbReference type="Pfam" id="PF10348">
    <property type="entry name" value="DUF2427"/>
    <property type="match status" value="1"/>
</dbReference>
<feature type="domain" description="DUF2427" evidence="4">
    <location>
        <begin position="73"/>
        <end position="175"/>
    </location>
</feature>
<evidence type="ECO:0000313" key="7">
    <source>
        <dbReference type="Proteomes" id="UP001162085"/>
    </source>
</evidence>
<feature type="transmembrane region" description="Helical" evidence="2">
    <location>
        <begin position="575"/>
        <end position="596"/>
    </location>
</feature>
<feature type="domain" description="Protein YTP1-like C-terminal" evidence="5">
    <location>
        <begin position="308"/>
        <end position="598"/>
    </location>
</feature>
<protein>
    <recommendedName>
        <fullName evidence="8">YCR061W-like protein</fullName>
    </recommendedName>
</protein>
<feature type="transmembrane region" description="Helical" evidence="2">
    <location>
        <begin position="380"/>
        <end position="405"/>
    </location>
</feature>
<feature type="transmembrane region" description="Helical" evidence="2">
    <location>
        <begin position="160"/>
        <end position="179"/>
    </location>
</feature>
<feature type="transmembrane region" description="Helical" evidence="2">
    <location>
        <begin position="296"/>
        <end position="318"/>
    </location>
</feature>
<keyword evidence="2" id="KW-0472">Membrane</keyword>
<gene>
    <name evidence="6" type="primary">SUVZ03G1160</name>
    <name evidence="6" type="ORF">SUVZ_03G1160</name>
</gene>
<feature type="transmembrane region" description="Helical" evidence="2">
    <location>
        <begin position="464"/>
        <end position="485"/>
    </location>
</feature>
<dbReference type="PANTHER" id="PTHR31685">
    <property type="entry name" value="INTEGRAL MEMBRANE PROTEIN (AFU_ORTHOLOGUE AFUA_6G12730)-RELATED"/>
    <property type="match status" value="1"/>
</dbReference>
<feature type="transmembrane region" description="Helical" evidence="2">
    <location>
        <begin position="338"/>
        <end position="359"/>
    </location>
</feature>
<dbReference type="Proteomes" id="UP001162085">
    <property type="component" value="Chromosome 3"/>
</dbReference>
<sequence>MVRFVSILSLLSCAAALTTAHMDMDMDAPATTLLDVSATATLVPVPHEPKHVHGVPILQWPSLTPAERLYWQNYNTTTYFTTREGSRAALRYHATTLLLLAFVLYPLSLALSAASSRWYLPLLFANLCVGASSVAALSLFKITFPADDLYPHNIYGTTSAVLIALMLVHFFAAVLAVPVSPESLNDYHPVDAIPLDDLESTPVMVVHSARGSPSPSSNRDTLCSLSSGTNHKRDHLRDNDDDYDDDDDDDDSADADITAVEAPPLAPQDVPVFNILFACARYQALARRLSRPALTVFHLLNYPLLLYVFADVVVGFAVGNLLGKGIRIFNLLAHWIKGGVFFTLGVVSLARYCGFGAKYGWAWNRVCFTAQLSKERSSNLLFRFAPAGTITMEGIESFLIFFYGSTNVFLEHLAGSGGAWTAKDLQHVSIAFMFIGTGLCGLLTEYKLNHWRLEHARGHSHADLVAATPGYSPNPFPAFTIFWTGILMSQHAQASETSTTIHMQWGYLLSYGSFFRLLTYLILFLVPSARRGTASKPFTELITSFCLFCGGLVFMESTDQSIDAMEYRGLTPMFTFNLSVGFVSLLMAWEMILFIWKDWLVKKRKTSL</sequence>
<feature type="chain" id="PRO_5045783841" description="YCR061W-like protein" evidence="3">
    <location>
        <begin position="21"/>
        <end position="608"/>
    </location>
</feature>
<evidence type="ECO:0000313" key="6">
    <source>
        <dbReference type="EMBL" id="CAI4058617.1"/>
    </source>
</evidence>
<feature type="transmembrane region" description="Helical" evidence="2">
    <location>
        <begin position="92"/>
        <end position="111"/>
    </location>
</feature>
<proteinExistence type="predicted"/>
<keyword evidence="2" id="KW-1133">Transmembrane helix</keyword>
<evidence type="ECO:0000256" key="2">
    <source>
        <dbReference type="SAM" id="Phobius"/>
    </source>
</evidence>
<feature type="compositionally biased region" description="Acidic residues" evidence="1">
    <location>
        <begin position="239"/>
        <end position="254"/>
    </location>
</feature>
<feature type="transmembrane region" description="Helical" evidence="2">
    <location>
        <begin position="118"/>
        <end position="140"/>
    </location>
</feature>
<dbReference type="InterPro" id="IPR018825">
    <property type="entry name" value="DUF2427"/>
</dbReference>
<evidence type="ECO:0000259" key="4">
    <source>
        <dbReference type="Pfam" id="PF10348"/>
    </source>
</evidence>
<feature type="transmembrane region" description="Helical" evidence="2">
    <location>
        <begin position="505"/>
        <end position="526"/>
    </location>
</feature>
<evidence type="ECO:0000256" key="3">
    <source>
        <dbReference type="SAM" id="SignalP"/>
    </source>
</evidence>
<evidence type="ECO:0008006" key="8">
    <source>
        <dbReference type="Google" id="ProtNLM"/>
    </source>
</evidence>
<feature type="signal peptide" evidence="3">
    <location>
        <begin position="1"/>
        <end position="20"/>
    </location>
</feature>
<accession>A0ABN8WPZ6</accession>